<organism evidence="3 4">
    <name type="scientific">Candidatus Ryanbacteria bacterium RIFCSPHIGHO2_01_45_13</name>
    <dbReference type="NCBI Taxonomy" id="1802112"/>
    <lineage>
        <taxon>Bacteria</taxon>
        <taxon>Candidatus Ryaniibacteriota</taxon>
    </lineage>
</organism>
<keyword evidence="1" id="KW-1133">Transmembrane helix</keyword>
<dbReference type="InterPro" id="IPR032816">
    <property type="entry name" value="VTT_dom"/>
</dbReference>
<dbReference type="Pfam" id="PF09335">
    <property type="entry name" value="VTT_dom"/>
    <property type="match status" value="1"/>
</dbReference>
<feature type="transmembrane region" description="Helical" evidence="1">
    <location>
        <begin position="42"/>
        <end position="64"/>
    </location>
</feature>
<feature type="transmembrane region" description="Helical" evidence="1">
    <location>
        <begin position="173"/>
        <end position="195"/>
    </location>
</feature>
<proteinExistence type="predicted"/>
<dbReference type="EMBL" id="MHNI01000018">
    <property type="protein sequence ID" value="OGZ42449.1"/>
    <property type="molecule type" value="Genomic_DNA"/>
</dbReference>
<evidence type="ECO:0000256" key="1">
    <source>
        <dbReference type="SAM" id="Phobius"/>
    </source>
</evidence>
<evidence type="ECO:0000313" key="3">
    <source>
        <dbReference type="EMBL" id="OGZ42449.1"/>
    </source>
</evidence>
<evidence type="ECO:0000313" key="4">
    <source>
        <dbReference type="Proteomes" id="UP000176700"/>
    </source>
</evidence>
<feature type="transmembrane region" description="Helical" evidence="1">
    <location>
        <begin position="137"/>
        <end position="161"/>
    </location>
</feature>
<evidence type="ECO:0000259" key="2">
    <source>
        <dbReference type="Pfam" id="PF09335"/>
    </source>
</evidence>
<feature type="transmembrane region" description="Helical" evidence="1">
    <location>
        <begin position="104"/>
        <end position="125"/>
    </location>
</feature>
<reference evidence="3 4" key="1">
    <citation type="journal article" date="2016" name="Nat. Commun.">
        <title>Thousands of microbial genomes shed light on interconnected biogeochemical processes in an aquifer system.</title>
        <authorList>
            <person name="Anantharaman K."/>
            <person name="Brown C.T."/>
            <person name="Hug L.A."/>
            <person name="Sharon I."/>
            <person name="Castelle C.J."/>
            <person name="Probst A.J."/>
            <person name="Thomas B.C."/>
            <person name="Singh A."/>
            <person name="Wilkins M.J."/>
            <person name="Karaoz U."/>
            <person name="Brodie E.L."/>
            <person name="Williams K.H."/>
            <person name="Hubbard S.S."/>
            <person name="Banfield J.F."/>
        </authorList>
    </citation>
    <scope>NUCLEOTIDE SEQUENCE [LARGE SCALE GENOMIC DNA]</scope>
</reference>
<dbReference type="Proteomes" id="UP000176700">
    <property type="component" value="Unassembled WGS sequence"/>
</dbReference>
<gene>
    <name evidence="3" type="ORF">A2W41_03640</name>
</gene>
<dbReference type="GO" id="GO:0005886">
    <property type="term" value="C:plasma membrane"/>
    <property type="evidence" value="ECO:0007669"/>
    <property type="project" value="TreeGrafter"/>
</dbReference>
<feature type="transmembrane region" description="Helical" evidence="1">
    <location>
        <begin position="12"/>
        <end position="30"/>
    </location>
</feature>
<comment type="caution">
    <text evidence="3">The sequence shown here is derived from an EMBL/GenBank/DDBJ whole genome shotgun (WGS) entry which is preliminary data.</text>
</comment>
<accession>A0A1G2FWJ6</accession>
<feature type="transmembrane region" description="Helical" evidence="1">
    <location>
        <begin position="70"/>
        <end position="92"/>
    </location>
</feature>
<dbReference type="PANTHER" id="PTHR42709:SF11">
    <property type="entry name" value="DEDA FAMILY PROTEIN"/>
    <property type="match status" value="1"/>
</dbReference>
<sequence length="196" mass="21811">MGALHALYHWTLAWASHPYAALALFLLAFFESSVFPIPPDVLLIAMVVAVPLKWFRYATIAVVGSLLGGIAGYLIGYFLYGTVGVAIIDFYHAESLVKEIGNRYSAYAFLAVFSAAFTPIPYKVITLSAGFFKIQPLTFLFASLLGRGLRFFLVAGLLRIYGERMKIFIHRHFDTLAVLFVVLLIGGFLVLKFFIK</sequence>
<keyword evidence="1" id="KW-0812">Transmembrane</keyword>
<name>A0A1G2FWJ6_9BACT</name>
<dbReference type="PANTHER" id="PTHR42709">
    <property type="entry name" value="ALKALINE PHOSPHATASE LIKE PROTEIN"/>
    <property type="match status" value="1"/>
</dbReference>
<keyword evidence="1" id="KW-0472">Membrane</keyword>
<feature type="domain" description="VTT" evidence="2">
    <location>
        <begin position="37"/>
        <end position="157"/>
    </location>
</feature>
<dbReference type="InterPro" id="IPR051311">
    <property type="entry name" value="DedA_domain"/>
</dbReference>
<protein>
    <recommendedName>
        <fullName evidence="2">VTT domain-containing protein</fullName>
    </recommendedName>
</protein>
<dbReference type="AlphaFoldDB" id="A0A1G2FWJ6"/>